<dbReference type="STRING" id="86630.A0A367IY59"/>
<protein>
    <submittedName>
        <fullName evidence="1">Uncharacterized protein</fullName>
    </submittedName>
</protein>
<name>A0A367IY59_RHIAZ</name>
<sequence length="309" mass="35469">TDVSDSEEAPFITNETVFVSSLHLTDETPSCLREFQNFQQRSFLKGKSDGLFVNAHMFEILSLQNVVLLKKNHGYNGIDMDEFYKSMLNSYIDNVKVERHTFNDIAELFGNFNVENDRDDVKLVLFDIYKKASKQDRKLVDVLINLLNSLPTEPLLNHKVEETELINGYLQPFLSPLFHKPQNSKLFLCDLLRLALFASHGYDGYHSECILVLQAIGLNVTAYGFTQHASGAKVMFELMKVQCPASLHDLPSLCMQLNKLIMLQEFYDHYCTVSTSNHCKRKLPVHVDIDLDRILNPHQPKHVKLSIDF</sequence>
<feature type="non-terminal residue" evidence="1">
    <location>
        <position position="1"/>
    </location>
</feature>
<gene>
    <name evidence="1" type="ORF">CU097_004549</name>
</gene>
<keyword evidence="2" id="KW-1185">Reference proteome</keyword>
<organism evidence="1 2">
    <name type="scientific">Rhizopus azygosporus</name>
    <name type="common">Rhizopus microsporus var. azygosporus</name>
    <dbReference type="NCBI Taxonomy" id="86630"/>
    <lineage>
        <taxon>Eukaryota</taxon>
        <taxon>Fungi</taxon>
        <taxon>Fungi incertae sedis</taxon>
        <taxon>Mucoromycota</taxon>
        <taxon>Mucoromycotina</taxon>
        <taxon>Mucoromycetes</taxon>
        <taxon>Mucorales</taxon>
        <taxon>Mucorineae</taxon>
        <taxon>Rhizopodaceae</taxon>
        <taxon>Rhizopus</taxon>
    </lineage>
</organism>
<evidence type="ECO:0000313" key="2">
    <source>
        <dbReference type="Proteomes" id="UP000252139"/>
    </source>
</evidence>
<evidence type="ECO:0000313" key="1">
    <source>
        <dbReference type="EMBL" id="RCH82421.1"/>
    </source>
</evidence>
<dbReference type="AlphaFoldDB" id="A0A367IY59"/>
<comment type="caution">
    <text evidence="1">The sequence shown here is derived from an EMBL/GenBank/DDBJ whole genome shotgun (WGS) entry which is preliminary data.</text>
</comment>
<dbReference type="OrthoDB" id="2260708at2759"/>
<accession>A0A367IY59</accession>
<dbReference type="Proteomes" id="UP000252139">
    <property type="component" value="Unassembled WGS sequence"/>
</dbReference>
<reference evidence="1 2" key="1">
    <citation type="journal article" date="2018" name="G3 (Bethesda)">
        <title>Phylogenetic and Phylogenomic Definition of Rhizopus Species.</title>
        <authorList>
            <person name="Gryganskyi A.P."/>
            <person name="Golan J."/>
            <person name="Dolatabadi S."/>
            <person name="Mondo S."/>
            <person name="Robb S."/>
            <person name="Idnurm A."/>
            <person name="Muszewska A."/>
            <person name="Steczkiewicz K."/>
            <person name="Masonjones S."/>
            <person name="Liao H.L."/>
            <person name="Gajdeczka M.T."/>
            <person name="Anike F."/>
            <person name="Vuek A."/>
            <person name="Anishchenko I.M."/>
            <person name="Voigt K."/>
            <person name="de Hoog G.S."/>
            <person name="Smith M.E."/>
            <person name="Heitman J."/>
            <person name="Vilgalys R."/>
            <person name="Stajich J.E."/>
        </authorList>
    </citation>
    <scope>NUCLEOTIDE SEQUENCE [LARGE SCALE GENOMIC DNA]</scope>
    <source>
        <strain evidence="1 2">CBS 357.93</strain>
    </source>
</reference>
<dbReference type="EMBL" id="PJQL01003019">
    <property type="protein sequence ID" value="RCH82421.1"/>
    <property type="molecule type" value="Genomic_DNA"/>
</dbReference>
<proteinExistence type="predicted"/>